<evidence type="ECO:0000256" key="1">
    <source>
        <dbReference type="ARBA" id="ARBA00007754"/>
    </source>
</evidence>
<dbReference type="PROSITE" id="PS51764">
    <property type="entry name" value="GH26"/>
    <property type="match status" value="1"/>
</dbReference>
<organism evidence="8 9">
    <name type="scientific">Curvularia clavata</name>
    <dbReference type="NCBI Taxonomy" id="95742"/>
    <lineage>
        <taxon>Eukaryota</taxon>
        <taxon>Fungi</taxon>
        <taxon>Dikarya</taxon>
        <taxon>Ascomycota</taxon>
        <taxon>Pezizomycotina</taxon>
        <taxon>Dothideomycetes</taxon>
        <taxon>Pleosporomycetidae</taxon>
        <taxon>Pleosporales</taxon>
        <taxon>Pleosporineae</taxon>
        <taxon>Pleosporaceae</taxon>
        <taxon>Curvularia</taxon>
    </lineage>
</organism>
<dbReference type="InterPro" id="IPR017853">
    <property type="entry name" value="GH"/>
</dbReference>
<dbReference type="Pfam" id="PF16990">
    <property type="entry name" value="CBM_35"/>
    <property type="match status" value="1"/>
</dbReference>
<name>A0A9Q8Z045_CURCL</name>
<keyword evidence="5" id="KW-0732">Signal</keyword>
<dbReference type="PANTHER" id="PTHR40079">
    <property type="entry name" value="MANNAN ENDO-1,4-BETA-MANNOSIDASE E-RELATED"/>
    <property type="match status" value="1"/>
</dbReference>
<evidence type="ECO:0000256" key="2">
    <source>
        <dbReference type="ARBA" id="ARBA00022801"/>
    </source>
</evidence>
<dbReference type="Proteomes" id="UP001056012">
    <property type="component" value="Chromosome 1"/>
</dbReference>
<feature type="domain" description="GH26" evidence="7">
    <location>
        <begin position="162"/>
        <end position="456"/>
    </location>
</feature>
<dbReference type="PANTHER" id="PTHR40079:SF4">
    <property type="entry name" value="GH26 DOMAIN-CONTAINING PROTEIN-RELATED"/>
    <property type="match status" value="1"/>
</dbReference>
<reference evidence="8" key="1">
    <citation type="submission" date="2021-12" db="EMBL/GenBank/DDBJ databases">
        <title>Curvularia clavata genome.</title>
        <authorList>
            <person name="Cao Y."/>
        </authorList>
    </citation>
    <scope>NUCLEOTIDE SEQUENCE</scope>
    <source>
        <strain evidence="8">Yc1106</strain>
    </source>
</reference>
<dbReference type="AlphaFoldDB" id="A0A9Q8Z045"/>
<dbReference type="PRINTS" id="PR00739">
    <property type="entry name" value="GLHYDRLASE26"/>
</dbReference>
<gene>
    <name evidence="8" type="ORF">yc1106_00815</name>
</gene>
<dbReference type="SUPFAM" id="SSF49785">
    <property type="entry name" value="Galactose-binding domain-like"/>
    <property type="match status" value="1"/>
</dbReference>
<feature type="chain" id="PRO_5040110843" evidence="5">
    <location>
        <begin position="21"/>
        <end position="463"/>
    </location>
</feature>
<keyword evidence="2 4" id="KW-0378">Hydrolase</keyword>
<dbReference type="InterPro" id="IPR022790">
    <property type="entry name" value="GH26_dom"/>
</dbReference>
<evidence type="ECO:0000256" key="4">
    <source>
        <dbReference type="PROSITE-ProRule" id="PRU01100"/>
    </source>
</evidence>
<evidence type="ECO:0000259" key="6">
    <source>
        <dbReference type="PROSITE" id="PS51175"/>
    </source>
</evidence>
<evidence type="ECO:0000256" key="3">
    <source>
        <dbReference type="ARBA" id="ARBA00023295"/>
    </source>
</evidence>
<dbReference type="InterPro" id="IPR000805">
    <property type="entry name" value="Glyco_hydro_26"/>
</dbReference>
<dbReference type="CDD" id="cd04086">
    <property type="entry name" value="CBM35_mannanase-like"/>
    <property type="match status" value="1"/>
</dbReference>
<dbReference type="EMBL" id="CP089274">
    <property type="protein sequence ID" value="USP73541.1"/>
    <property type="molecule type" value="Genomic_DNA"/>
</dbReference>
<feature type="active site" description="Proton donor" evidence="4">
    <location>
        <position position="313"/>
    </location>
</feature>
<protein>
    <submittedName>
        <fullName evidence="8">Glycoside hydrolase family 26 protein</fullName>
    </submittedName>
</protein>
<evidence type="ECO:0000313" key="9">
    <source>
        <dbReference type="Proteomes" id="UP001056012"/>
    </source>
</evidence>
<dbReference type="GO" id="GO:0030246">
    <property type="term" value="F:carbohydrate binding"/>
    <property type="evidence" value="ECO:0007669"/>
    <property type="project" value="InterPro"/>
</dbReference>
<evidence type="ECO:0000256" key="5">
    <source>
        <dbReference type="SAM" id="SignalP"/>
    </source>
</evidence>
<feature type="domain" description="CBM6" evidence="6">
    <location>
        <begin position="23"/>
        <end position="141"/>
    </location>
</feature>
<evidence type="ECO:0000259" key="7">
    <source>
        <dbReference type="PROSITE" id="PS51764"/>
    </source>
</evidence>
<keyword evidence="9" id="KW-1185">Reference proteome</keyword>
<feature type="signal peptide" evidence="5">
    <location>
        <begin position="1"/>
        <end position="20"/>
    </location>
</feature>
<dbReference type="GO" id="GO:0016985">
    <property type="term" value="F:mannan endo-1,4-beta-mannosidase activity"/>
    <property type="evidence" value="ECO:0007669"/>
    <property type="project" value="InterPro"/>
</dbReference>
<dbReference type="InterPro" id="IPR005084">
    <property type="entry name" value="CBM6"/>
</dbReference>
<dbReference type="VEuPathDB" id="FungiDB:yc1106_00815"/>
<dbReference type="GO" id="GO:0006080">
    <property type="term" value="P:substituted mannan metabolic process"/>
    <property type="evidence" value="ECO:0007669"/>
    <property type="project" value="InterPro"/>
</dbReference>
<dbReference type="Pfam" id="PF02156">
    <property type="entry name" value="Glyco_hydro_26"/>
    <property type="match status" value="1"/>
</dbReference>
<dbReference type="OrthoDB" id="5286354at2759"/>
<accession>A0A9Q8Z045</accession>
<feature type="active site" description="Nucleophile" evidence="4">
    <location>
        <position position="404"/>
    </location>
</feature>
<sequence>MFKPGAIIVAAAALFGLATSQKITLQAEDAVLSGTTKGSSVAGFTGTGYVEGFTDATDKVTFTIESEKGGLHDLEVIYNGPYGDKKTSIVFNNAGGGQVDLPATTEWATVSAGQVLLLAGKNTIEIQSNWGYYLIDAITLAPKGQRAPHKITTTPVNANANADAKALLKYLGSIYGKKILSGQQDQASLDWVTTNIGKTPAILGLDLMDYTDSRTSRGASSKDIDHAIAFAQKGGIVTIVWHWGAPVGLYDTAAQPWYKGFYTEATNFDISHAMADTTNANYTLLLHDIDTIAKQLKRLQDAKIPVLFRPLHEAEGGWFWWGAHGPKPCIALYRLLYTRLTQKHKLNNLLWVWNSVSPDWYPGNDVVDIVSADTYAQGDHGPQSATYNKLLNLTNDTKIIAATEVGSIMEPKDLKAYQADWAWFCVWGGEYIDGGAWNSKDLTTRIYADEYVLTLDEIKGWRG</sequence>
<dbReference type="PROSITE" id="PS51175">
    <property type="entry name" value="CBM6"/>
    <property type="match status" value="1"/>
</dbReference>
<evidence type="ECO:0000313" key="8">
    <source>
        <dbReference type="EMBL" id="USP73541.1"/>
    </source>
</evidence>
<dbReference type="Gene3D" id="2.60.120.260">
    <property type="entry name" value="Galactose-binding domain-like"/>
    <property type="match status" value="1"/>
</dbReference>
<keyword evidence="3 4" id="KW-0326">Glycosidase</keyword>
<dbReference type="InterPro" id="IPR008979">
    <property type="entry name" value="Galactose-bd-like_sf"/>
</dbReference>
<proteinExistence type="inferred from homology"/>
<dbReference type="Gene3D" id="3.20.20.80">
    <property type="entry name" value="Glycosidases"/>
    <property type="match status" value="1"/>
</dbReference>
<dbReference type="SUPFAM" id="SSF51445">
    <property type="entry name" value="(Trans)glycosidases"/>
    <property type="match status" value="1"/>
</dbReference>
<comment type="similarity">
    <text evidence="1 4">Belongs to the glycosyl hydrolase 26 family.</text>
</comment>